<evidence type="ECO:0000313" key="5">
    <source>
        <dbReference type="Proteomes" id="UP000091820"/>
    </source>
</evidence>
<evidence type="ECO:0000256" key="1">
    <source>
        <dbReference type="ARBA" id="ARBA00004613"/>
    </source>
</evidence>
<reference evidence="5" key="1">
    <citation type="submission" date="2014-03" db="EMBL/GenBank/DDBJ databases">
        <authorList>
            <person name="Aksoy S."/>
            <person name="Warren W."/>
            <person name="Wilson R.K."/>
        </authorList>
    </citation>
    <scope>NUCLEOTIDE SEQUENCE [LARGE SCALE GENOMIC DNA]</scope>
    <source>
        <strain evidence="5">IAEA</strain>
    </source>
</reference>
<dbReference type="SMART" id="SM00198">
    <property type="entry name" value="SCP"/>
    <property type="match status" value="1"/>
</dbReference>
<reference evidence="4" key="2">
    <citation type="submission" date="2020-05" db="UniProtKB">
        <authorList>
            <consortium name="EnsemblMetazoa"/>
        </authorList>
    </citation>
    <scope>IDENTIFICATION</scope>
    <source>
        <strain evidence="4">IAEA</strain>
    </source>
</reference>
<dbReference type="InterPro" id="IPR014044">
    <property type="entry name" value="CAP_dom"/>
</dbReference>
<proteinExistence type="predicted"/>
<organism evidence="4 5">
    <name type="scientific">Glossina brevipalpis</name>
    <dbReference type="NCBI Taxonomy" id="37001"/>
    <lineage>
        <taxon>Eukaryota</taxon>
        <taxon>Metazoa</taxon>
        <taxon>Ecdysozoa</taxon>
        <taxon>Arthropoda</taxon>
        <taxon>Hexapoda</taxon>
        <taxon>Insecta</taxon>
        <taxon>Pterygota</taxon>
        <taxon>Neoptera</taxon>
        <taxon>Endopterygota</taxon>
        <taxon>Diptera</taxon>
        <taxon>Brachycera</taxon>
        <taxon>Muscomorpha</taxon>
        <taxon>Hippoboscoidea</taxon>
        <taxon>Glossinidae</taxon>
        <taxon>Glossina</taxon>
    </lineage>
</organism>
<dbReference type="GO" id="GO:0005576">
    <property type="term" value="C:extracellular region"/>
    <property type="evidence" value="ECO:0007669"/>
    <property type="project" value="UniProtKB-SubCell"/>
</dbReference>
<dbReference type="STRING" id="37001.A0A1A9W1I2"/>
<name>A0A1A9W1I2_9MUSC</name>
<evidence type="ECO:0000256" key="2">
    <source>
        <dbReference type="ARBA" id="ARBA00022525"/>
    </source>
</evidence>
<accession>A0A1A9W1I2</accession>
<keyword evidence="2" id="KW-0964">Secreted</keyword>
<dbReference type="Proteomes" id="UP000091820">
    <property type="component" value="Unassembled WGS sequence"/>
</dbReference>
<sequence length="268" mass="31951">MRDLTSLHVHQTPLVKQDCPTHKEGATYRFYLVRRQVSFPLEPGTTFRVPYSDDYYLKLEMPNCSQAEQPLDDDDYSKMKRQLIIGHNGLRNRIAQFMRVANMMELIWDDDLALMAERHIRRCKPYEDDICTKLNQSLEYHKKHLHSKAKEKDSFCKVSQNRYYQKNVHYPNIIVENALRTWYREKFQMAEPEEAFDANQVKTFGSLKGENNFTHLAYPLTAYFGCSMNKVYDGFLLVCNYHPYERAADVDFEFWNETLFQRHIRMSI</sequence>
<keyword evidence="5" id="KW-1185">Reference proteome</keyword>
<dbReference type="AlphaFoldDB" id="A0A1A9W1I2"/>
<dbReference type="SUPFAM" id="SSF55797">
    <property type="entry name" value="PR-1-like"/>
    <property type="match status" value="1"/>
</dbReference>
<dbReference type="CDD" id="cd05380">
    <property type="entry name" value="CAP_euk"/>
    <property type="match status" value="1"/>
</dbReference>
<comment type="subcellular location">
    <subcellularLocation>
        <location evidence="1">Secreted</location>
    </subcellularLocation>
</comment>
<feature type="domain" description="SCP" evidence="3">
    <location>
        <begin position="78"/>
        <end position="246"/>
    </location>
</feature>
<protein>
    <submittedName>
        <fullName evidence="4">SCP domain-containing protein</fullName>
    </submittedName>
</protein>
<dbReference type="Gene3D" id="3.40.33.10">
    <property type="entry name" value="CAP"/>
    <property type="match status" value="1"/>
</dbReference>
<dbReference type="VEuPathDB" id="VectorBase:GBRI002940"/>
<dbReference type="Pfam" id="PF00188">
    <property type="entry name" value="CAP"/>
    <property type="match status" value="1"/>
</dbReference>
<evidence type="ECO:0000259" key="3">
    <source>
        <dbReference type="SMART" id="SM00198"/>
    </source>
</evidence>
<dbReference type="InterPro" id="IPR035940">
    <property type="entry name" value="CAP_sf"/>
</dbReference>
<dbReference type="EnsemblMetazoa" id="GBRI002940-RA">
    <property type="protein sequence ID" value="GBRI002940-PA"/>
    <property type="gene ID" value="GBRI002940"/>
</dbReference>
<evidence type="ECO:0000313" key="4">
    <source>
        <dbReference type="EnsemblMetazoa" id="GBRI002940-PA"/>
    </source>
</evidence>